<gene>
    <name evidence="1" type="ORF">Csa_2G000320</name>
</gene>
<dbReference type="Gramene" id="KGN60523">
    <property type="protein sequence ID" value="KGN60523"/>
    <property type="gene ID" value="Csa_2G000320"/>
</dbReference>
<protein>
    <submittedName>
        <fullName evidence="1">Uncharacterized protein</fullName>
    </submittedName>
</protein>
<organism evidence="1 2">
    <name type="scientific">Cucumis sativus</name>
    <name type="common">Cucumber</name>
    <dbReference type="NCBI Taxonomy" id="3659"/>
    <lineage>
        <taxon>Eukaryota</taxon>
        <taxon>Viridiplantae</taxon>
        <taxon>Streptophyta</taxon>
        <taxon>Embryophyta</taxon>
        <taxon>Tracheophyta</taxon>
        <taxon>Spermatophyta</taxon>
        <taxon>Magnoliopsida</taxon>
        <taxon>eudicotyledons</taxon>
        <taxon>Gunneridae</taxon>
        <taxon>Pentapetalae</taxon>
        <taxon>rosids</taxon>
        <taxon>fabids</taxon>
        <taxon>Cucurbitales</taxon>
        <taxon>Cucurbitaceae</taxon>
        <taxon>Benincaseae</taxon>
        <taxon>Cucumis</taxon>
    </lineage>
</organism>
<reference evidence="1 2" key="4">
    <citation type="journal article" date="2011" name="BMC Genomics">
        <title>RNA-Seq improves annotation of protein-coding genes in the cucumber genome.</title>
        <authorList>
            <person name="Li Z."/>
            <person name="Zhang Z."/>
            <person name="Yan P."/>
            <person name="Huang S."/>
            <person name="Fei Z."/>
            <person name="Lin K."/>
        </authorList>
    </citation>
    <scope>NUCLEOTIDE SEQUENCE [LARGE SCALE GENOMIC DNA]</scope>
    <source>
        <strain evidence="2">cv. 9930</strain>
    </source>
</reference>
<reference evidence="1 2" key="3">
    <citation type="journal article" date="2010" name="BMC Genomics">
        <title>Transcriptome sequencing and comparative analysis of cucumber flowers with different sex types.</title>
        <authorList>
            <person name="Guo S."/>
            <person name="Zheng Y."/>
            <person name="Joung J.G."/>
            <person name="Liu S."/>
            <person name="Zhang Z."/>
            <person name="Crasta O.R."/>
            <person name="Sobral B.W."/>
            <person name="Xu Y."/>
            <person name="Huang S."/>
            <person name="Fei Z."/>
        </authorList>
    </citation>
    <scope>NUCLEOTIDE SEQUENCE [LARGE SCALE GENOMIC DNA]</scope>
    <source>
        <strain evidence="2">cv. 9930</strain>
    </source>
</reference>
<name>A0A0A0LFQ6_CUCSA</name>
<evidence type="ECO:0000313" key="2">
    <source>
        <dbReference type="Proteomes" id="UP000029981"/>
    </source>
</evidence>
<dbReference type="AlphaFoldDB" id="A0A0A0LFQ6"/>
<sequence length="80" mass="9012">MRLCVYAVSKVENICVLSLSGQYLCPVTSITLFTPLHYFTPRYPQRATSIFNIPSHSFFSISASTSTSASRHRILPSFYC</sequence>
<proteinExistence type="predicted"/>
<evidence type="ECO:0000313" key="1">
    <source>
        <dbReference type="EMBL" id="KGN60523.1"/>
    </source>
</evidence>
<keyword evidence="2" id="KW-1185">Reference proteome</keyword>
<reference evidence="1 2" key="2">
    <citation type="journal article" date="2009" name="PLoS ONE">
        <title>An integrated genetic and cytogenetic map of the cucumber genome.</title>
        <authorList>
            <person name="Ren Y."/>
            <person name="Zhang Z."/>
            <person name="Liu J."/>
            <person name="Staub J.E."/>
            <person name="Han Y."/>
            <person name="Cheng Z."/>
            <person name="Li X."/>
            <person name="Lu J."/>
            <person name="Miao H."/>
            <person name="Kang H."/>
            <person name="Xie B."/>
            <person name="Gu X."/>
            <person name="Wang X."/>
            <person name="Du Y."/>
            <person name="Jin W."/>
            <person name="Huang S."/>
        </authorList>
    </citation>
    <scope>NUCLEOTIDE SEQUENCE [LARGE SCALE GENOMIC DNA]</scope>
    <source>
        <strain evidence="2">cv. 9930</strain>
    </source>
</reference>
<accession>A0A0A0LFQ6</accession>
<reference evidence="1 2" key="1">
    <citation type="journal article" date="2009" name="Nat. Genet.">
        <title>The genome of the cucumber, Cucumis sativus L.</title>
        <authorList>
            <person name="Huang S."/>
            <person name="Li R."/>
            <person name="Zhang Z."/>
            <person name="Li L."/>
            <person name="Gu X."/>
            <person name="Fan W."/>
            <person name="Lucas W.J."/>
            <person name="Wang X."/>
            <person name="Xie B."/>
            <person name="Ni P."/>
            <person name="Ren Y."/>
            <person name="Zhu H."/>
            <person name="Li J."/>
            <person name="Lin K."/>
            <person name="Jin W."/>
            <person name="Fei Z."/>
            <person name="Li G."/>
            <person name="Staub J."/>
            <person name="Kilian A."/>
            <person name="van der Vossen E.A."/>
            <person name="Wu Y."/>
            <person name="Guo J."/>
            <person name="He J."/>
            <person name="Jia Z."/>
            <person name="Ren Y."/>
            <person name="Tian G."/>
            <person name="Lu Y."/>
            <person name="Ruan J."/>
            <person name="Qian W."/>
            <person name="Wang M."/>
            <person name="Huang Q."/>
            <person name="Li B."/>
            <person name="Xuan Z."/>
            <person name="Cao J."/>
            <person name="Asan"/>
            <person name="Wu Z."/>
            <person name="Zhang J."/>
            <person name="Cai Q."/>
            <person name="Bai Y."/>
            <person name="Zhao B."/>
            <person name="Han Y."/>
            <person name="Li Y."/>
            <person name="Li X."/>
            <person name="Wang S."/>
            <person name="Shi Q."/>
            <person name="Liu S."/>
            <person name="Cho W.K."/>
            <person name="Kim J.Y."/>
            <person name="Xu Y."/>
            <person name="Heller-Uszynska K."/>
            <person name="Miao H."/>
            <person name="Cheng Z."/>
            <person name="Zhang S."/>
            <person name="Wu J."/>
            <person name="Yang Y."/>
            <person name="Kang H."/>
            <person name="Li M."/>
            <person name="Liang H."/>
            <person name="Ren X."/>
            <person name="Shi Z."/>
            <person name="Wen M."/>
            <person name="Jian M."/>
            <person name="Yang H."/>
            <person name="Zhang G."/>
            <person name="Yang Z."/>
            <person name="Chen R."/>
            <person name="Liu S."/>
            <person name="Li J."/>
            <person name="Ma L."/>
            <person name="Liu H."/>
            <person name="Zhou Y."/>
            <person name="Zhao J."/>
            <person name="Fang X."/>
            <person name="Li G."/>
            <person name="Fang L."/>
            <person name="Li Y."/>
            <person name="Liu D."/>
            <person name="Zheng H."/>
            <person name="Zhang Y."/>
            <person name="Qin N."/>
            <person name="Li Z."/>
            <person name="Yang G."/>
            <person name="Yang S."/>
            <person name="Bolund L."/>
            <person name="Kristiansen K."/>
            <person name="Zheng H."/>
            <person name="Li S."/>
            <person name="Zhang X."/>
            <person name="Yang H."/>
            <person name="Wang J."/>
            <person name="Sun R."/>
            <person name="Zhang B."/>
            <person name="Jiang S."/>
            <person name="Wang J."/>
            <person name="Du Y."/>
            <person name="Li S."/>
        </authorList>
    </citation>
    <scope>NUCLEOTIDE SEQUENCE [LARGE SCALE GENOMIC DNA]</scope>
    <source>
        <strain evidence="2">cv. 9930</strain>
    </source>
</reference>
<dbReference type="EMBL" id="CM002923">
    <property type="protein sequence ID" value="KGN60523.1"/>
    <property type="molecule type" value="Genomic_DNA"/>
</dbReference>
<dbReference type="Proteomes" id="UP000029981">
    <property type="component" value="Chromosome 2"/>
</dbReference>